<dbReference type="Proteomes" id="UP001348149">
    <property type="component" value="Unassembled WGS sequence"/>
</dbReference>
<organism evidence="1 2">
    <name type="scientific">Mesobacterium hydrothermale</name>
    <dbReference type="NCBI Taxonomy" id="3111907"/>
    <lineage>
        <taxon>Bacteria</taxon>
        <taxon>Pseudomonadati</taxon>
        <taxon>Pseudomonadota</taxon>
        <taxon>Alphaproteobacteria</taxon>
        <taxon>Rhodobacterales</taxon>
        <taxon>Roseobacteraceae</taxon>
        <taxon>Mesobacterium</taxon>
    </lineage>
</organism>
<accession>A0ABU6HJA4</accession>
<sequence>MSHAPQPVSIHENRAVNGLALSDASLFEETVTVARELRQRQAEYRKSLPTDPAEAIRLALRHLEYDHGDYPEGIEDALHLSSALADLMLVACDKEMGWDPTAAKYIAERMETAMRKAVAALDRANDILRNPANAARDSSEA</sequence>
<protein>
    <submittedName>
        <fullName evidence="1">Uncharacterized protein</fullName>
    </submittedName>
</protein>
<evidence type="ECO:0000313" key="2">
    <source>
        <dbReference type="Proteomes" id="UP001348149"/>
    </source>
</evidence>
<reference evidence="1 2" key="1">
    <citation type="submission" date="2024-01" db="EMBL/GenBank/DDBJ databases">
        <title>Mesobacterium rodlantinim sp. nov., isolated from shallow sea hydrothermal systems off Kueishantao Island.</title>
        <authorList>
            <person name="Su Z."/>
            <person name="Tang K."/>
        </authorList>
    </citation>
    <scope>NUCLEOTIDE SEQUENCE [LARGE SCALE GENOMIC DNA]</scope>
    <source>
        <strain evidence="1 2">TK19101</strain>
    </source>
</reference>
<proteinExistence type="predicted"/>
<evidence type="ECO:0000313" key="1">
    <source>
        <dbReference type="EMBL" id="MEC3861200.1"/>
    </source>
</evidence>
<name>A0ABU6HJA4_9RHOB</name>
<keyword evidence="2" id="KW-1185">Reference proteome</keyword>
<dbReference type="EMBL" id="JAYLLH010000008">
    <property type="protein sequence ID" value="MEC3861200.1"/>
    <property type="molecule type" value="Genomic_DNA"/>
</dbReference>
<dbReference type="RefSeq" id="WP_326296915.1">
    <property type="nucleotide sequence ID" value="NZ_JAYLLH010000008.1"/>
</dbReference>
<gene>
    <name evidence="1" type="ORF">VK792_07885</name>
</gene>
<comment type="caution">
    <text evidence="1">The sequence shown here is derived from an EMBL/GenBank/DDBJ whole genome shotgun (WGS) entry which is preliminary data.</text>
</comment>